<reference evidence="1 2" key="1">
    <citation type="journal article" date="2019" name="Nat. Med.">
        <title>A library of human gut bacterial isolates paired with longitudinal multiomics data enables mechanistic microbiome research.</title>
        <authorList>
            <person name="Poyet M."/>
            <person name="Groussin M."/>
            <person name="Gibbons S.M."/>
            <person name="Avila-Pacheco J."/>
            <person name="Jiang X."/>
            <person name="Kearney S.M."/>
            <person name="Perrotta A.R."/>
            <person name="Berdy B."/>
            <person name="Zhao S."/>
            <person name="Lieberman T.D."/>
            <person name="Swanson P.K."/>
            <person name="Smith M."/>
            <person name="Roesemann S."/>
            <person name="Alexander J.E."/>
            <person name="Rich S.A."/>
            <person name="Livny J."/>
            <person name="Vlamakis H."/>
            <person name="Clish C."/>
            <person name="Bullock K."/>
            <person name="Deik A."/>
            <person name="Scott J."/>
            <person name="Pierce K.A."/>
            <person name="Xavier R.J."/>
            <person name="Alm E.J."/>
        </authorList>
    </citation>
    <scope>NUCLEOTIDE SEQUENCE [LARGE SCALE GENOMIC DNA]</scope>
    <source>
        <strain evidence="1 2">BIOML-A1</strain>
    </source>
</reference>
<evidence type="ECO:0000313" key="1">
    <source>
        <dbReference type="EMBL" id="MZL34851.1"/>
    </source>
</evidence>
<dbReference type="PANTHER" id="PTHR42811">
    <property type="entry name" value="SERINE ACETYLTRANSFERASE"/>
    <property type="match status" value="1"/>
</dbReference>
<dbReference type="RefSeq" id="WP_118411666.1">
    <property type="nucleotide sequence ID" value="NZ_JBCPBX010000058.1"/>
</dbReference>
<organism evidence="1 2">
    <name type="scientific">Blautia wexlerae</name>
    <dbReference type="NCBI Taxonomy" id="418240"/>
    <lineage>
        <taxon>Bacteria</taxon>
        <taxon>Bacillati</taxon>
        <taxon>Bacillota</taxon>
        <taxon>Clostridia</taxon>
        <taxon>Lachnospirales</taxon>
        <taxon>Lachnospiraceae</taxon>
        <taxon>Blautia</taxon>
    </lineage>
</organism>
<accession>A0A6L8T8X0</accession>
<gene>
    <name evidence="1" type="ORF">GT728_17050</name>
</gene>
<name>A0A6L8T8X0_9FIRM</name>
<comment type="caution">
    <text evidence="1">The sequence shown here is derived from an EMBL/GenBank/DDBJ whole genome shotgun (WGS) entry which is preliminary data.</text>
</comment>
<evidence type="ECO:0000313" key="2">
    <source>
        <dbReference type="Proteomes" id="UP000477285"/>
    </source>
</evidence>
<proteinExistence type="predicted"/>
<dbReference type="SUPFAM" id="SSF51161">
    <property type="entry name" value="Trimeric LpxA-like enzymes"/>
    <property type="match status" value="1"/>
</dbReference>
<dbReference type="AlphaFoldDB" id="A0A6L8T8X0"/>
<dbReference type="Proteomes" id="UP000477285">
    <property type="component" value="Unassembled WGS sequence"/>
</dbReference>
<dbReference type="EMBL" id="WWVQ01000056">
    <property type="protein sequence ID" value="MZL34851.1"/>
    <property type="molecule type" value="Genomic_DNA"/>
</dbReference>
<sequence length="192" mass="21535">MLDTKDKLKDCLDKEKSFYITRKSRHDQIVEWFVKDPSIRIWKYQKALRYTEYYYCQKGLKKLIMYPICRHRRNRLGLKLGIEMVEGSFAPGLIIHHSGNIVVNGWARIGKDCQLHGDNCIGNNGKSLKAPRLGNRIDIGVGAKIIGDIELADDIVIGAGAVVNKSFLTPGITIGGIPAQELKKGEFHADGK</sequence>
<dbReference type="Gene3D" id="2.160.10.10">
    <property type="entry name" value="Hexapeptide repeat proteins"/>
    <property type="match status" value="1"/>
</dbReference>
<dbReference type="InterPro" id="IPR011004">
    <property type="entry name" value="Trimer_LpxA-like_sf"/>
</dbReference>
<protein>
    <submittedName>
        <fullName evidence="1">Poly-gamma-glutamate biosynthesis protein</fullName>
    </submittedName>
</protein>